<dbReference type="Pfam" id="PF00691">
    <property type="entry name" value="OmpA"/>
    <property type="match status" value="1"/>
</dbReference>
<dbReference type="InterPro" id="IPR006665">
    <property type="entry name" value="OmpA-like"/>
</dbReference>
<dbReference type="PANTHER" id="PTHR30329:SF20">
    <property type="entry name" value="EXPORTED PROTEIN"/>
    <property type="match status" value="1"/>
</dbReference>
<dbReference type="AlphaFoldDB" id="A0A8D5AKU5"/>
<evidence type="ECO:0000256" key="4">
    <source>
        <dbReference type="SAM" id="Phobius"/>
    </source>
</evidence>
<name>A0A8D5AKU5_9GAMM</name>
<dbReference type="PROSITE" id="PS51123">
    <property type="entry name" value="OMPA_2"/>
    <property type="match status" value="1"/>
</dbReference>
<proteinExistence type="predicted"/>
<keyword evidence="2 3" id="KW-0472">Membrane</keyword>
<gene>
    <name evidence="6" type="primary">motB</name>
    <name evidence="6" type="ORF">MoryE10_20970</name>
</gene>
<evidence type="ECO:0000256" key="1">
    <source>
        <dbReference type="ARBA" id="ARBA00004370"/>
    </source>
</evidence>
<evidence type="ECO:0000313" key="7">
    <source>
        <dbReference type="Proteomes" id="UP000824988"/>
    </source>
</evidence>
<accession>A0A8D5AKU5</accession>
<dbReference type="Proteomes" id="UP000824988">
    <property type="component" value="Chromosome"/>
</dbReference>
<dbReference type="NCBIfam" id="NF006541">
    <property type="entry name" value="PRK09038.1"/>
    <property type="match status" value="1"/>
</dbReference>
<feature type="domain" description="OmpA-like" evidence="5">
    <location>
        <begin position="135"/>
        <end position="255"/>
    </location>
</feature>
<evidence type="ECO:0000313" key="6">
    <source>
        <dbReference type="EMBL" id="BBL71491.1"/>
    </source>
</evidence>
<organism evidence="6 7">
    <name type="scientific">Methylogaea oryzae</name>
    <dbReference type="NCBI Taxonomy" id="1295382"/>
    <lineage>
        <taxon>Bacteria</taxon>
        <taxon>Pseudomonadati</taxon>
        <taxon>Pseudomonadota</taxon>
        <taxon>Gammaproteobacteria</taxon>
        <taxon>Methylococcales</taxon>
        <taxon>Methylococcaceae</taxon>
        <taxon>Methylogaea</taxon>
    </lineage>
</organism>
<keyword evidence="6" id="KW-0969">Cilium</keyword>
<dbReference type="Pfam" id="PF13677">
    <property type="entry name" value="MotB_plug"/>
    <property type="match status" value="1"/>
</dbReference>
<comment type="subcellular location">
    <subcellularLocation>
        <location evidence="1">Membrane</location>
    </subcellularLocation>
</comment>
<keyword evidence="4" id="KW-0812">Transmembrane</keyword>
<keyword evidence="6" id="KW-0282">Flagellum</keyword>
<dbReference type="PANTHER" id="PTHR30329">
    <property type="entry name" value="STATOR ELEMENT OF FLAGELLAR MOTOR COMPLEX"/>
    <property type="match status" value="1"/>
</dbReference>
<dbReference type="EMBL" id="AP019782">
    <property type="protein sequence ID" value="BBL71491.1"/>
    <property type="molecule type" value="Genomic_DNA"/>
</dbReference>
<reference evidence="6" key="1">
    <citation type="submission" date="2019-06" db="EMBL/GenBank/DDBJ databases">
        <title>Complete genome sequence of Methylogaea oryzae strain JCM16910.</title>
        <authorList>
            <person name="Asakawa S."/>
        </authorList>
    </citation>
    <scope>NUCLEOTIDE SEQUENCE</scope>
    <source>
        <strain evidence="6">E10</strain>
    </source>
</reference>
<dbReference type="KEGG" id="moz:MoryE10_20970"/>
<dbReference type="InterPro" id="IPR050330">
    <property type="entry name" value="Bact_OuterMem_StrucFunc"/>
</dbReference>
<evidence type="ECO:0000259" key="5">
    <source>
        <dbReference type="PROSITE" id="PS51123"/>
    </source>
</evidence>
<evidence type="ECO:0000256" key="3">
    <source>
        <dbReference type="PROSITE-ProRule" id="PRU00473"/>
    </source>
</evidence>
<dbReference type="CDD" id="cd07185">
    <property type="entry name" value="OmpA_C-like"/>
    <property type="match status" value="1"/>
</dbReference>
<sequence>MAKRKKMHEEHINHERWLVSYADFITLLFAFFVVMYAISVVNIGKYKVLAESMSTAFADGHPKRSLDAIQVGEIKRGGSVIEMMKEQSDSNQPLDPDSANTPDQQQAQLDLLLQQIAETLAPYIRDQVVSVTRESEWIEVDMKSSLLFGSGSADLGQGALPVLRQISDTLRNSPNEIHVEGHTDDVPISTVQFPSNWELSAARAASVVHEFMRNGVDPRRMAAIGYSEYQPVASNKTDEGRNLNRRVVLIVLPVGQTRHKQAPQDALQQFQDAVRGTH</sequence>
<feature type="transmembrane region" description="Helical" evidence="4">
    <location>
        <begin position="21"/>
        <end position="44"/>
    </location>
</feature>
<keyword evidence="4" id="KW-1133">Transmembrane helix</keyword>
<keyword evidence="6" id="KW-0966">Cell projection</keyword>
<dbReference type="GO" id="GO:0016020">
    <property type="term" value="C:membrane"/>
    <property type="evidence" value="ECO:0007669"/>
    <property type="project" value="UniProtKB-SubCell"/>
</dbReference>
<evidence type="ECO:0000256" key="2">
    <source>
        <dbReference type="ARBA" id="ARBA00023136"/>
    </source>
</evidence>
<dbReference type="InterPro" id="IPR025713">
    <property type="entry name" value="MotB-like_N_dom"/>
</dbReference>
<protein>
    <submittedName>
        <fullName evidence="6">Flagellar motor protein MotD</fullName>
    </submittedName>
</protein>
<keyword evidence="7" id="KW-1185">Reference proteome</keyword>
<dbReference type="RefSeq" id="WP_221047004.1">
    <property type="nucleotide sequence ID" value="NZ_AP019782.1"/>
</dbReference>